<feature type="domain" description="Radical SAM core" evidence="7">
    <location>
        <begin position="116"/>
        <end position="260"/>
    </location>
</feature>
<dbReference type="InterPro" id="IPR007197">
    <property type="entry name" value="rSAM"/>
</dbReference>
<evidence type="ECO:0000256" key="6">
    <source>
        <dbReference type="SAM" id="MobiDB-lite"/>
    </source>
</evidence>
<proteinExistence type="predicted"/>
<keyword evidence="3" id="KW-0479">Metal-binding</keyword>
<dbReference type="Pfam" id="PF04055">
    <property type="entry name" value="Radical_SAM"/>
    <property type="match status" value="1"/>
</dbReference>
<name>A0A3P3XHL7_9SPIR</name>
<keyword evidence="5" id="KW-0411">Iron-sulfur</keyword>
<sequence length="491" mass="55985">MDGLKKVFAKRAVNLTLRYLEGDPQENLSKAVNALMPLAKRDGIKRQLESAKQIMAEKDNPYRNLILRVFHEIAPNVRRRFVTNFVVNASMIGPDRAQMLKYKHDCNIPWAILMDPTSACNLHCKGCWAAEYNKTDSMDYALLDRIIREGKELGVYFYIYSGGEPTIRKNDLIKLAQVHNDCMFLAFTNGTLVDQDFALALGEVGNFALAFSIEGFEEATDFRRGAGTYTKVIEAMQYMKQIGAPFGFSAVYHGKNTEQVGNEAFLDFLIEQGCMFGWYFTYIPLGKDADTALIASPSQREYMFHWVREMRDKKPIFLLDFWNDGQYVDGCIAGGRSYLHINSAGDVEPCAFIHYSNVNIRNVSLLEALKSPLFKQYKELQPFNKNHLRPCPLLDNPEALSAMVKASGAHSTQPIDKEDVDELTAKCEKAAKEWAPVADGLWAEELPEYSKAKARREEEERKTQEQIMKQLKTMRPLKTKEDKKKIFSLRL</sequence>
<feature type="region of interest" description="Disordered" evidence="6">
    <location>
        <begin position="452"/>
        <end position="491"/>
    </location>
</feature>
<accession>A0A3P3XHL7</accession>
<evidence type="ECO:0000256" key="5">
    <source>
        <dbReference type="ARBA" id="ARBA00023014"/>
    </source>
</evidence>
<evidence type="ECO:0000256" key="1">
    <source>
        <dbReference type="ARBA" id="ARBA00001966"/>
    </source>
</evidence>
<dbReference type="GO" id="GO:0046872">
    <property type="term" value="F:metal ion binding"/>
    <property type="evidence" value="ECO:0007669"/>
    <property type="project" value="UniProtKB-KW"/>
</dbReference>
<organism evidence="9">
    <name type="scientific">uncultured spirochete</name>
    <dbReference type="NCBI Taxonomy" id="156406"/>
    <lineage>
        <taxon>Bacteria</taxon>
        <taxon>Pseudomonadati</taxon>
        <taxon>Spirochaetota</taxon>
        <taxon>Spirochaetia</taxon>
        <taxon>Spirochaetales</taxon>
        <taxon>environmental samples</taxon>
    </lineage>
</organism>
<dbReference type="InterPro" id="IPR013785">
    <property type="entry name" value="Aldolase_TIM"/>
</dbReference>
<dbReference type="EMBL" id="FWDM01000014">
    <property type="protein sequence ID" value="SLM11967.1"/>
    <property type="molecule type" value="Genomic_DNA"/>
</dbReference>
<evidence type="ECO:0000259" key="7">
    <source>
        <dbReference type="Pfam" id="PF04055"/>
    </source>
</evidence>
<dbReference type="InterPro" id="IPR058240">
    <property type="entry name" value="rSAM_sf"/>
</dbReference>
<evidence type="ECO:0000313" key="9">
    <source>
        <dbReference type="EMBL" id="SLM11967.1"/>
    </source>
</evidence>
<dbReference type="Gene3D" id="3.20.20.70">
    <property type="entry name" value="Aldolase class I"/>
    <property type="match status" value="1"/>
</dbReference>
<dbReference type="GO" id="GO:0051536">
    <property type="term" value="F:iron-sulfur cluster binding"/>
    <property type="evidence" value="ECO:0007669"/>
    <property type="project" value="UniProtKB-KW"/>
</dbReference>
<dbReference type="CDD" id="cd21128">
    <property type="entry name" value="SPASM_rSAM"/>
    <property type="match status" value="1"/>
</dbReference>
<keyword evidence="2" id="KW-0949">S-adenosyl-L-methionine</keyword>
<dbReference type="SFLD" id="SFLDG01067">
    <property type="entry name" value="SPASM/twitch_domain_containing"/>
    <property type="match status" value="1"/>
</dbReference>
<dbReference type="SUPFAM" id="SSF102114">
    <property type="entry name" value="Radical SAM enzymes"/>
    <property type="match status" value="1"/>
</dbReference>
<feature type="domain" description="4Fe4S-binding SPASM" evidence="8">
    <location>
        <begin position="331"/>
        <end position="386"/>
    </location>
</feature>
<dbReference type="Pfam" id="PF13186">
    <property type="entry name" value="SPASM"/>
    <property type="match status" value="1"/>
</dbReference>
<dbReference type="InterPro" id="IPR023885">
    <property type="entry name" value="4Fe4S-binding_SPASM_dom"/>
</dbReference>
<comment type="cofactor">
    <cofactor evidence="1">
        <name>[4Fe-4S] cluster</name>
        <dbReference type="ChEBI" id="CHEBI:49883"/>
    </cofactor>
</comment>
<evidence type="ECO:0000259" key="8">
    <source>
        <dbReference type="Pfam" id="PF13186"/>
    </source>
</evidence>
<feature type="compositionally biased region" description="Basic and acidic residues" evidence="6">
    <location>
        <begin position="452"/>
        <end position="464"/>
    </location>
</feature>
<dbReference type="CDD" id="cd01335">
    <property type="entry name" value="Radical_SAM"/>
    <property type="match status" value="1"/>
</dbReference>
<evidence type="ECO:0000256" key="3">
    <source>
        <dbReference type="ARBA" id="ARBA00022723"/>
    </source>
</evidence>
<reference evidence="9" key="1">
    <citation type="submission" date="2017-02" db="EMBL/GenBank/DDBJ databases">
        <authorList>
            <person name="Regsiter A."/>
            <person name="William W."/>
        </authorList>
    </citation>
    <scope>NUCLEOTIDE SEQUENCE</scope>
    <source>
        <strain evidence="9">Bib</strain>
    </source>
</reference>
<protein>
    <submittedName>
        <fullName evidence="9">Fe-S oxidoreductase</fullName>
    </submittedName>
</protein>
<evidence type="ECO:0000256" key="4">
    <source>
        <dbReference type="ARBA" id="ARBA00023004"/>
    </source>
</evidence>
<evidence type="ECO:0000256" key="2">
    <source>
        <dbReference type="ARBA" id="ARBA00022691"/>
    </source>
</evidence>
<dbReference type="PANTHER" id="PTHR43524">
    <property type="entry name" value="RADICAL SAM SUPERFAMILY PROTEIN"/>
    <property type="match status" value="1"/>
</dbReference>
<keyword evidence="4" id="KW-0408">Iron</keyword>
<dbReference type="PANTHER" id="PTHR43524:SF1">
    <property type="entry name" value="RADICAL SAM SUPERFAMILY PROTEIN"/>
    <property type="match status" value="1"/>
</dbReference>
<gene>
    <name evidence="9" type="ORF">SPIROBIBN47_210147</name>
</gene>
<dbReference type="GO" id="GO:0003824">
    <property type="term" value="F:catalytic activity"/>
    <property type="evidence" value="ECO:0007669"/>
    <property type="project" value="InterPro"/>
</dbReference>
<dbReference type="AlphaFoldDB" id="A0A3P3XHL7"/>
<dbReference type="SFLD" id="SFLDS00029">
    <property type="entry name" value="Radical_SAM"/>
    <property type="match status" value="1"/>
</dbReference>